<gene>
    <name evidence="3" type="ORF">PARMNEM_LOCUS14556</name>
</gene>
<accession>A0AAV1LJB0</accession>
<evidence type="ECO:0000313" key="3">
    <source>
        <dbReference type="EMBL" id="CAK1595005.1"/>
    </source>
</evidence>
<evidence type="ECO:0000313" key="4">
    <source>
        <dbReference type="Proteomes" id="UP001314205"/>
    </source>
</evidence>
<protein>
    <recommendedName>
        <fullName evidence="2">PiggyBac transposable element-derived protein domain-containing protein</fullName>
    </recommendedName>
</protein>
<dbReference type="Pfam" id="PF13843">
    <property type="entry name" value="DDE_Tnp_1_7"/>
    <property type="match status" value="1"/>
</dbReference>
<organism evidence="3 4">
    <name type="scientific">Parnassius mnemosyne</name>
    <name type="common">clouded apollo</name>
    <dbReference type="NCBI Taxonomy" id="213953"/>
    <lineage>
        <taxon>Eukaryota</taxon>
        <taxon>Metazoa</taxon>
        <taxon>Ecdysozoa</taxon>
        <taxon>Arthropoda</taxon>
        <taxon>Hexapoda</taxon>
        <taxon>Insecta</taxon>
        <taxon>Pterygota</taxon>
        <taxon>Neoptera</taxon>
        <taxon>Endopterygota</taxon>
        <taxon>Lepidoptera</taxon>
        <taxon>Glossata</taxon>
        <taxon>Ditrysia</taxon>
        <taxon>Papilionoidea</taxon>
        <taxon>Papilionidae</taxon>
        <taxon>Parnassiinae</taxon>
        <taxon>Parnassini</taxon>
        <taxon>Parnassius</taxon>
        <taxon>Driopa</taxon>
    </lineage>
</organism>
<dbReference type="PANTHER" id="PTHR47272:SF1">
    <property type="entry name" value="PIGGYBAC TRANSPOSABLE ELEMENT-DERIVED PROTEIN 3-LIKE"/>
    <property type="match status" value="1"/>
</dbReference>
<evidence type="ECO:0000259" key="2">
    <source>
        <dbReference type="Pfam" id="PF13843"/>
    </source>
</evidence>
<feature type="region of interest" description="Disordered" evidence="1">
    <location>
        <begin position="1"/>
        <end position="33"/>
    </location>
</feature>
<keyword evidence="4" id="KW-1185">Reference proteome</keyword>
<sequence>MSRRKNLNSDDIQQFLEIPSGSEDDLELSDEDSDDDLIRIQDLVLNEVETCHEVLQDDFFDENVSIPSPRSSSSMLVIQPTSSSSNTANVASQPSTSRQLNPRSSRVASRPQAVPTPRIISPSPQPVRPARPKPKREYIWRKMDFQPPDTTFTGVDVLEQPYTTFETPLQYFLHFFDDDLLDHIAEESTKYSIQKDCSKPVLVTKTELKKYLVICLLLGLVPQPNIRMLWNSILGIPLIIETMTLGNFEKLRSVIHFNDNINYKPRGEPGHDRLFRIRPLLETLRKKCQAVPKRETLSVDEQMCATKACNFLRQYLPNKPHKWGYKLLVLCDDKGFAYDFEIYSVAENDPELRLPDECDLGASSNIVVRLCRSVPRNQNYKIFFDNYYTSPELISYLAKKGIHTLGTVNKGRMGMTLKMPSQKELTAAKRPRGYSEGWVATVDTVPVPAVLWLDSKSVVLASSFVGEQPKYKVKRFCKKRKQYTEVNAPNIIGHYNRHMGGVDLLDSFIGKHKIKMRTRKWYMRIFYHLLDVMLINSWLLYKRVETQRENTKMMKLREFRLEVAKALCWCGPSIIKKRGRPSSFVSDMLDERIKRKPKLNVPPKDVRTDGMEHFPIWSNIRKRCKLPACKGKSFVICQKCNQALCLNKDKNCFLAFHK</sequence>
<feature type="compositionally biased region" description="Acidic residues" evidence="1">
    <location>
        <begin position="22"/>
        <end position="33"/>
    </location>
</feature>
<dbReference type="PANTHER" id="PTHR47272">
    <property type="entry name" value="DDE_TNP_1_7 DOMAIN-CONTAINING PROTEIN"/>
    <property type="match status" value="1"/>
</dbReference>
<feature type="compositionally biased region" description="Polar residues" evidence="1">
    <location>
        <begin position="93"/>
        <end position="107"/>
    </location>
</feature>
<dbReference type="Proteomes" id="UP001314205">
    <property type="component" value="Unassembled WGS sequence"/>
</dbReference>
<name>A0AAV1LJB0_9NEOP</name>
<feature type="domain" description="PiggyBac transposable element-derived protein" evidence="2">
    <location>
        <begin position="167"/>
        <end position="538"/>
    </location>
</feature>
<feature type="region of interest" description="Disordered" evidence="1">
    <location>
        <begin position="66"/>
        <end position="133"/>
    </location>
</feature>
<dbReference type="EMBL" id="CAVLGL010000091">
    <property type="protein sequence ID" value="CAK1595005.1"/>
    <property type="molecule type" value="Genomic_DNA"/>
</dbReference>
<reference evidence="3 4" key="1">
    <citation type="submission" date="2023-11" db="EMBL/GenBank/DDBJ databases">
        <authorList>
            <person name="Hedman E."/>
            <person name="Englund M."/>
            <person name="Stromberg M."/>
            <person name="Nyberg Akerstrom W."/>
            <person name="Nylinder S."/>
            <person name="Jareborg N."/>
            <person name="Kallberg Y."/>
            <person name="Kronander E."/>
        </authorList>
    </citation>
    <scope>NUCLEOTIDE SEQUENCE [LARGE SCALE GENOMIC DNA]</scope>
</reference>
<evidence type="ECO:0000256" key="1">
    <source>
        <dbReference type="SAM" id="MobiDB-lite"/>
    </source>
</evidence>
<proteinExistence type="predicted"/>
<comment type="caution">
    <text evidence="3">The sequence shown here is derived from an EMBL/GenBank/DDBJ whole genome shotgun (WGS) entry which is preliminary data.</text>
</comment>
<dbReference type="AlphaFoldDB" id="A0AAV1LJB0"/>
<dbReference type="InterPro" id="IPR029526">
    <property type="entry name" value="PGBD"/>
</dbReference>
<feature type="compositionally biased region" description="Low complexity" evidence="1">
    <location>
        <begin position="81"/>
        <end position="92"/>
    </location>
</feature>